<evidence type="ECO:0000313" key="3">
    <source>
        <dbReference type="Proteomes" id="UP000192247"/>
    </source>
</evidence>
<name>A0A1V9XUQ8_9ACAR</name>
<dbReference type="InParanoid" id="A0A1V9XUQ8"/>
<gene>
    <name evidence="2" type="ORF">BIW11_02939</name>
</gene>
<sequence length="435" mass="49303">MPGPRSHKCSTERESEGLSDINNKSTWMDDDASVVESFFSVSLRLFDGSFEYTVIPLLQPHLCDHGYLLSVNVDVRHGPWSGLDREVSQRHRFDCRRSITALFMPAILNGVGHRLRMTLGLLANLRPAPRAHGGSSSEDIDALTCRHLRHHRVVLCIRHLDYVYATATPSNRPIIWKSCQIISRPLKAGVRLQQGRRCFAASVAIDRGPRIWPVLVNQTCATIKADVVRAHYPARIPTELTCEYFEVVRGSTLKRPDAHGYVNSKLAEEALRRRRCLAPPAKFQFWFEPYLGRDTRDILFVSAADAEFADVSADHARPPDTTQRLTDTTEQFFKLGDAEERFAAYKIVLLASPSQATFEASAIFRNNSFDSQIKKVSVLRTRGAYLGELMRNETRRFRLWCSKQHRNGSVFVDEPLMARVRTAGRLADQLTAKRP</sequence>
<accession>A0A1V9XUQ8</accession>
<evidence type="ECO:0000313" key="2">
    <source>
        <dbReference type="EMBL" id="OQR77234.1"/>
    </source>
</evidence>
<evidence type="ECO:0000256" key="1">
    <source>
        <dbReference type="SAM" id="MobiDB-lite"/>
    </source>
</evidence>
<protein>
    <submittedName>
        <fullName evidence="2">Uncharacterized protein</fullName>
    </submittedName>
</protein>
<comment type="caution">
    <text evidence="2">The sequence shown here is derived from an EMBL/GenBank/DDBJ whole genome shotgun (WGS) entry which is preliminary data.</text>
</comment>
<proteinExistence type="predicted"/>
<dbReference type="AlphaFoldDB" id="A0A1V9XUQ8"/>
<reference evidence="2 3" key="1">
    <citation type="journal article" date="2017" name="Gigascience">
        <title>Draft genome of the honey bee ectoparasitic mite, Tropilaelaps mercedesae, is shaped by the parasitic life history.</title>
        <authorList>
            <person name="Dong X."/>
            <person name="Armstrong S.D."/>
            <person name="Xia D."/>
            <person name="Makepeace B.L."/>
            <person name="Darby A.C."/>
            <person name="Kadowaki T."/>
        </authorList>
    </citation>
    <scope>NUCLEOTIDE SEQUENCE [LARGE SCALE GENOMIC DNA]</scope>
    <source>
        <strain evidence="2">Wuxi-XJTLU</strain>
    </source>
</reference>
<dbReference type="Proteomes" id="UP000192247">
    <property type="component" value="Unassembled WGS sequence"/>
</dbReference>
<organism evidence="2 3">
    <name type="scientific">Tropilaelaps mercedesae</name>
    <dbReference type="NCBI Taxonomy" id="418985"/>
    <lineage>
        <taxon>Eukaryota</taxon>
        <taxon>Metazoa</taxon>
        <taxon>Ecdysozoa</taxon>
        <taxon>Arthropoda</taxon>
        <taxon>Chelicerata</taxon>
        <taxon>Arachnida</taxon>
        <taxon>Acari</taxon>
        <taxon>Parasitiformes</taxon>
        <taxon>Mesostigmata</taxon>
        <taxon>Gamasina</taxon>
        <taxon>Dermanyssoidea</taxon>
        <taxon>Laelapidae</taxon>
        <taxon>Tropilaelaps</taxon>
    </lineage>
</organism>
<dbReference type="EMBL" id="MNPL01003804">
    <property type="protein sequence ID" value="OQR77234.1"/>
    <property type="molecule type" value="Genomic_DNA"/>
</dbReference>
<feature type="region of interest" description="Disordered" evidence="1">
    <location>
        <begin position="1"/>
        <end position="22"/>
    </location>
</feature>
<keyword evidence="3" id="KW-1185">Reference proteome</keyword>